<dbReference type="AlphaFoldDB" id="A0A0C2BUL0"/>
<dbReference type="Gene3D" id="2.60.200.20">
    <property type="match status" value="1"/>
</dbReference>
<evidence type="ECO:0000313" key="3">
    <source>
        <dbReference type="Proteomes" id="UP000031572"/>
    </source>
</evidence>
<dbReference type="OrthoDB" id="151099at2"/>
<dbReference type="InterPro" id="IPR000253">
    <property type="entry name" value="FHA_dom"/>
</dbReference>
<feature type="domain" description="FHA" evidence="1">
    <location>
        <begin position="23"/>
        <end position="72"/>
    </location>
</feature>
<comment type="caution">
    <text evidence="2">The sequence shown here is derived from an EMBL/GenBank/DDBJ whole genome shotgun (WGS) entry which is preliminary data.</text>
</comment>
<name>A0A0C2BUL0_9BURK</name>
<dbReference type="STRING" id="709839.TSA66_14485"/>
<dbReference type="CDD" id="cd00060">
    <property type="entry name" value="FHA"/>
    <property type="match status" value="2"/>
</dbReference>
<gene>
    <name evidence="2" type="ORF">TSA66_14485</name>
</gene>
<dbReference type="Pfam" id="PF00498">
    <property type="entry name" value="FHA"/>
    <property type="match status" value="1"/>
</dbReference>
<protein>
    <recommendedName>
        <fullName evidence="1">FHA domain-containing protein</fullName>
    </recommendedName>
</protein>
<dbReference type="InterPro" id="IPR008984">
    <property type="entry name" value="SMAD_FHA_dom_sf"/>
</dbReference>
<dbReference type="SUPFAM" id="SSF49879">
    <property type="entry name" value="SMAD/FHA domain"/>
    <property type="match status" value="2"/>
</dbReference>
<reference evidence="2 3" key="1">
    <citation type="submission" date="2014-12" db="EMBL/GenBank/DDBJ databases">
        <title>Denitrispirillum autotrophicum gen. nov., sp. nov., Denitrifying, Facultatively Autotrophic Bacteria Isolated from Rice Paddy Soil.</title>
        <authorList>
            <person name="Ishii S."/>
            <person name="Ashida N."/>
            <person name="Ohno H."/>
            <person name="Otsuka S."/>
            <person name="Yokota A."/>
            <person name="Senoo K."/>
        </authorList>
    </citation>
    <scope>NUCLEOTIDE SEQUENCE [LARGE SCALE GENOMIC DNA]</scope>
    <source>
        <strain evidence="2 3">TSA66</strain>
    </source>
</reference>
<dbReference type="RefSeq" id="WP_040040483.1">
    <property type="nucleotide sequence ID" value="NZ_JWJG01000028.1"/>
</dbReference>
<dbReference type="EMBL" id="JWJG01000028">
    <property type="protein sequence ID" value="KIF81726.1"/>
    <property type="molecule type" value="Genomic_DNA"/>
</dbReference>
<dbReference type="PANTHER" id="PTHR23308">
    <property type="entry name" value="NUCLEAR INHIBITOR OF PROTEIN PHOSPHATASE-1"/>
    <property type="match status" value="1"/>
</dbReference>
<sequence length="202" mass="22277">MAKIILARNNEVLREVALSKERIRIGRSPHNDLVIDNRAVSAEHAVIVTINNDSFLEDLNSTNGTQVNGQPIKKHFLQENDVIELAQYRIQYFPDTGIDNMPDPIIQNMPQPSGRIEGHASIKILNGANAGKQTLLSKSLTTIGRPGVQVAVIIRRCEGYYITHVEGDIPARVNDHAIDASTQALFHGDIIDVAGIQTQFIL</sequence>
<accession>A0A0C2BUL0</accession>
<evidence type="ECO:0000313" key="2">
    <source>
        <dbReference type="EMBL" id="KIF81726.1"/>
    </source>
</evidence>
<evidence type="ECO:0000259" key="1">
    <source>
        <dbReference type="PROSITE" id="PS50006"/>
    </source>
</evidence>
<dbReference type="SMART" id="SM00240">
    <property type="entry name" value="FHA"/>
    <property type="match status" value="1"/>
</dbReference>
<keyword evidence="3" id="KW-1185">Reference proteome</keyword>
<dbReference type="Proteomes" id="UP000031572">
    <property type="component" value="Unassembled WGS sequence"/>
</dbReference>
<dbReference type="InterPro" id="IPR050923">
    <property type="entry name" value="Cell_Proc_Reg/RNA_Proc"/>
</dbReference>
<organism evidence="2 3">
    <name type="scientific">Noviherbaspirillum autotrophicum</name>
    <dbReference type="NCBI Taxonomy" id="709839"/>
    <lineage>
        <taxon>Bacteria</taxon>
        <taxon>Pseudomonadati</taxon>
        <taxon>Pseudomonadota</taxon>
        <taxon>Betaproteobacteria</taxon>
        <taxon>Burkholderiales</taxon>
        <taxon>Oxalobacteraceae</taxon>
        <taxon>Noviherbaspirillum</taxon>
    </lineage>
</organism>
<dbReference type="PROSITE" id="PS50006">
    <property type="entry name" value="FHA_DOMAIN"/>
    <property type="match status" value="1"/>
</dbReference>
<proteinExistence type="predicted"/>